<evidence type="ECO:0008006" key="3">
    <source>
        <dbReference type="Google" id="ProtNLM"/>
    </source>
</evidence>
<gene>
    <name evidence="1" type="ORF">GA0070560_11391</name>
</gene>
<proteinExistence type="predicted"/>
<dbReference type="Proteomes" id="UP000199408">
    <property type="component" value="Unassembled WGS sequence"/>
</dbReference>
<accession>A0A1C5ILU1</accession>
<name>A0A1C5ILU1_9ACTN</name>
<reference evidence="2" key="1">
    <citation type="submission" date="2016-06" db="EMBL/GenBank/DDBJ databases">
        <authorList>
            <person name="Varghese N."/>
        </authorList>
    </citation>
    <scope>NUCLEOTIDE SEQUENCE [LARGE SCALE GENOMIC DNA]</scope>
    <source>
        <strain evidence="2">DSM 43171</strain>
    </source>
</reference>
<organism evidence="1 2">
    <name type="scientific">Micromonospora halophytica</name>
    <dbReference type="NCBI Taxonomy" id="47864"/>
    <lineage>
        <taxon>Bacteria</taxon>
        <taxon>Bacillati</taxon>
        <taxon>Actinomycetota</taxon>
        <taxon>Actinomycetes</taxon>
        <taxon>Micromonosporales</taxon>
        <taxon>Micromonosporaceae</taxon>
        <taxon>Micromonospora</taxon>
    </lineage>
</organism>
<evidence type="ECO:0000313" key="1">
    <source>
        <dbReference type="EMBL" id="SCG59275.1"/>
    </source>
</evidence>
<sequence length="349" mass="38082">MVDGAAALRRPPVLDPELSLGWDDGPLDGLSCLLRCVESALRAQGLSNPEIAQALAVPLDLRGDRRRSSSFRHGHLHWRNAVDGRQHWAEFVALVESGTPCVLMPDRYYWPGDEFEGVKHFLDHMVLAVAHADGVLEVLDTDAPPSDGYRRWIPVTPEVVRGCCRFATVHVTPVPDDAATLRATLLEPTATALGEDLPALRTIERRWRRDGLTGSAARALHVVVLGAVQPSLFLIATAVRQTHPGLADELLTASRAAQRLGKALIGAHRWAGAQADDTSVYDPVLGAFTACEAALTRLSDELHRQLGLQPPPAADPDQDDDGVWRRVVRNQAWCYGDQVAPARSEESTR</sequence>
<dbReference type="EMBL" id="FMDN01000013">
    <property type="protein sequence ID" value="SCG59275.1"/>
    <property type="molecule type" value="Genomic_DNA"/>
</dbReference>
<dbReference type="RefSeq" id="WP_139131517.1">
    <property type="nucleotide sequence ID" value="NZ_FMDN01000013.1"/>
</dbReference>
<dbReference type="STRING" id="47864.GA0070560_11391"/>
<dbReference type="AlphaFoldDB" id="A0A1C5ILU1"/>
<keyword evidence="2" id="KW-1185">Reference proteome</keyword>
<evidence type="ECO:0000313" key="2">
    <source>
        <dbReference type="Proteomes" id="UP000199408"/>
    </source>
</evidence>
<protein>
    <recommendedName>
        <fullName evidence="3">NlpC/p60-like transpeptidase</fullName>
    </recommendedName>
</protein>
<dbReference type="OrthoDB" id="4056114at2"/>